<reference evidence="10" key="2">
    <citation type="submission" date="2018-04" db="EMBL/GenBank/DDBJ databases">
        <title>OnivRS2 (Oryza nivara Reference Sequence Version 2).</title>
        <authorList>
            <person name="Zhang J."/>
            <person name="Kudrna D."/>
            <person name="Lee S."/>
            <person name="Talag J."/>
            <person name="Rajasekar S."/>
            <person name="Welchert J."/>
            <person name="Hsing Y.-I."/>
            <person name="Wing R.A."/>
        </authorList>
    </citation>
    <scope>NUCLEOTIDE SEQUENCE [LARGE SCALE GENOMIC DNA]</scope>
    <source>
        <strain evidence="10">SL10</strain>
    </source>
</reference>
<dbReference type="Gene3D" id="3.90.550.50">
    <property type="match status" value="1"/>
</dbReference>
<evidence type="ECO:0000256" key="3">
    <source>
        <dbReference type="ARBA" id="ARBA00022679"/>
    </source>
</evidence>
<reference evidence="10" key="1">
    <citation type="submission" date="2015-04" db="UniProtKB">
        <authorList>
            <consortium name="EnsemblPlants"/>
        </authorList>
    </citation>
    <scope>IDENTIFICATION</scope>
    <source>
        <strain evidence="10">SL10</strain>
    </source>
</reference>
<dbReference type="EnsemblPlants" id="ONIVA02G19980.1">
    <property type="protein sequence ID" value="ONIVA02G19980.1"/>
    <property type="gene ID" value="ONIVA02G19980"/>
</dbReference>
<dbReference type="GO" id="GO:0012505">
    <property type="term" value="C:endomembrane system"/>
    <property type="evidence" value="ECO:0007669"/>
    <property type="project" value="UniProtKB-SubCell"/>
</dbReference>
<dbReference type="eggNOG" id="KOG2246">
    <property type="taxonomic scope" value="Eukaryota"/>
</dbReference>
<accession>A0A0E0G7A7</accession>
<evidence type="ECO:0000313" key="10">
    <source>
        <dbReference type="EnsemblPlants" id="ONIVA02G19980.1"/>
    </source>
</evidence>
<name>A0A0E0G7A7_ORYNI</name>
<dbReference type="GO" id="GO:0016757">
    <property type="term" value="F:glycosyltransferase activity"/>
    <property type="evidence" value="ECO:0007669"/>
    <property type="project" value="UniProtKB-KW"/>
</dbReference>
<feature type="domain" description="Fringe-like glycosyltransferase" evidence="9">
    <location>
        <begin position="102"/>
        <end position="164"/>
    </location>
</feature>
<keyword evidence="11" id="KW-1185">Reference proteome</keyword>
<evidence type="ECO:0000256" key="8">
    <source>
        <dbReference type="ARBA" id="ARBA00037847"/>
    </source>
</evidence>
<dbReference type="GO" id="GO:0016020">
    <property type="term" value="C:membrane"/>
    <property type="evidence" value="ECO:0007669"/>
    <property type="project" value="UniProtKB-SubCell"/>
</dbReference>
<evidence type="ECO:0000256" key="4">
    <source>
        <dbReference type="ARBA" id="ARBA00022692"/>
    </source>
</evidence>
<evidence type="ECO:0000256" key="2">
    <source>
        <dbReference type="ARBA" id="ARBA00022676"/>
    </source>
</evidence>
<sequence>MSPLSLSLFPLYSPSSLIFRLNVDGGSVFDATGRKAGVAGGWQGRSAAERRADVTGGATDACCRADGRGGRPPQPSASTRPSNLLPSTLLSVHLRAGDKRRGDGWFVMGDDDTVFFPDNMVAVLNKFDHAKTYYIGAPSESVEQDVMHSYSMAFGGGGFAISYPAA</sequence>
<dbReference type="STRING" id="4536.A0A0E0G7A7"/>
<dbReference type="Pfam" id="PF02434">
    <property type="entry name" value="Fringe"/>
    <property type="match status" value="1"/>
</dbReference>
<organism evidence="10">
    <name type="scientific">Oryza nivara</name>
    <name type="common">Indian wild rice</name>
    <name type="synonym">Oryza sativa f. spontanea</name>
    <dbReference type="NCBI Taxonomy" id="4536"/>
    <lineage>
        <taxon>Eukaryota</taxon>
        <taxon>Viridiplantae</taxon>
        <taxon>Streptophyta</taxon>
        <taxon>Embryophyta</taxon>
        <taxon>Tracheophyta</taxon>
        <taxon>Spermatophyta</taxon>
        <taxon>Magnoliopsida</taxon>
        <taxon>Liliopsida</taxon>
        <taxon>Poales</taxon>
        <taxon>Poaceae</taxon>
        <taxon>BOP clade</taxon>
        <taxon>Oryzoideae</taxon>
        <taxon>Oryzeae</taxon>
        <taxon>Oryzinae</taxon>
        <taxon>Oryza</taxon>
    </lineage>
</organism>
<evidence type="ECO:0000256" key="6">
    <source>
        <dbReference type="ARBA" id="ARBA00022989"/>
    </source>
</evidence>
<evidence type="ECO:0000313" key="11">
    <source>
        <dbReference type="Proteomes" id="UP000006591"/>
    </source>
</evidence>
<evidence type="ECO:0000256" key="5">
    <source>
        <dbReference type="ARBA" id="ARBA00022968"/>
    </source>
</evidence>
<keyword evidence="2" id="KW-0328">Glycosyltransferase</keyword>
<proteinExistence type="predicted"/>
<keyword evidence="3" id="KW-0808">Transferase</keyword>
<evidence type="ECO:0000256" key="1">
    <source>
        <dbReference type="ARBA" id="ARBA00004606"/>
    </source>
</evidence>
<keyword evidence="4" id="KW-0812">Transmembrane</keyword>
<dbReference type="InterPro" id="IPR003378">
    <property type="entry name" value="Fringe-like_glycosylTrfase"/>
</dbReference>
<protein>
    <recommendedName>
        <fullName evidence="9">Fringe-like glycosyltransferase domain-containing protein</fullName>
    </recommendedName>
</protein>
<keyword evidence="7" id="KW-0472">Membrane</keyword>
<dbReference type="Gramene" id="ONIVA02G19980.1">
    <property type="protein sequence ID" value="ONIVA02G19980.1"/>
    <property type="gene ID" value="ONIVA02G19980"/>
</dbReference>
<evidence type="ECO:0000259" key="9">
    <source>
        <dbReference type="Pfam" id="PF02434"/>
    </source>
</evidence>
<keyword evidence="5" id="KW-0735">Signal-anchor</keyword>
<dbReference type="PANTHER" id="PTHR10811">
    <property type="entry name" value="FRINGE-RELATED"/>
    <property type="match status" value="1"/>
</dbReference>
<comment type="subcellular location">
    <subcellularLocation>
        <location evidence="8">Endomembrane system</location>
        <topology evidence="8">Single-pass membrane protein</topology>
    </subcellularLocation>
    <subcellularLocation>
        <location evidence="1">Membrane</location>
        <topology evidence="1">Single-pass type II membrane protein</topology>
    </subcellularLocation>
</comment>
<dbReference type="AlphaFoldDB" id="A0A0E0G7A7"/>
<dbReference type="Proteomes" id="UP000006591">
    <property type="component" value="Chromosome 2"/>
</dbReference>
<keyword evidence="6" id="KW-1133">Transmembrane helix</keyword>
<dbReference type="HOGENOM" id="CLU_1605325_0_0_1"/>
<evidence type="ECO:0000256" key="7">
    <source>
        <dbReference type="ARBA" id="ARBA00023136"/>
    </source>
</evidence>